<feature type="transmembrane region" description="Helical" evidence="1">
    <location>
        <begin position="273"/>
        <end position="297"/>
    </location>
</feature>
<dbReference type="InterPro" id="IPR049177">
    <property type="entry name" value="MgtC_SapB_SrpB_YhiD_N"/>
</dbReference>
<feature type="transmembrane region" description="Helical" evidence="1">
    <location>
        <begin position="317"/>
        <end position="337"/>
    </location>
</feature>
<dbReference type="PANTHER" id="PTHR39084:SF1">
    <property type="entry name" value="DUF4010 DOMAIN-CONTAINING PROTEIN"/>
    <property type="match status" value="1"/>
</dbReference>
<dbReference type="AlphaFoldDB" id="I4YPQ3"/>
<feature type="transmembrane region" description="Helical" evidence="1">
    <location>
        <begin position="124"/>
        <end position="142"/>
    </location>
</feature>
<evidence type="ECO:0000259" key="3">
    <source>
        <dbReference type="Pfam" id="PF13194"/>
    </source>
</evidence>
<keyword evidence="1" id="KW-0472">Membrane</keyword>
<sequence>MSTGRAMRVMSDTSLLFRLAVALAIGLLIGLERGWQQRDEAEGERTAGLRTYTLVALLGALSAVLAGYTSTVFLALSFLGFALAFSAFSWLEAKAEENFSVTGVVAGLLTFCLGAYAVLGDLEIATAAGVVVTLILALKRPLHQWVRTITWLEIRSALILLAMTFLALPLLPNRTVDPWNAVNPFEIWLLAIIIAAISFVGYIAVKIMGSQAGVALAALAGGLASSTATTVTLARLAREHPAASPLLAGGILLSGSVMIARVLVIASVLNSALVVPLAWPLGAGGLVLIAVAGLLFFTHGSGSKEHPQLGMRSPFDLGTALKLAGLIAVISLLAKVIGNSAGDVGITILAALSGIADVDAITLSLARLANNGITPVTAALGIGIAVAVNTVVKAGMTFSLGTGQAGWIVSGASIAAIAAGGAAFAMFG</sequence>
<feature type="transmembrane region" description="Helical" evidence="1">
    <location>
        <begin position="47"/>
        <end position="66"/>
    </location>
</feature>
<feature type="domain" description="MgtC/SapB/SrpB/YhiD N-terminal" evidence="2">
    <location>
        <begin position="19"/>
        <end position="144"/>
    </location>
</feature>
<evidence type="ECO:0000259" key="2">
    <source>
        <dbReference type="Pfam" id="PF02308"/>
    </source>
</evidence>
<feature type="domain" description="DUF4010" evidence="3">
    <location>
        <begin position="192"/>
        <end position="401"/>
    </location>
</feature>
<keyword evidence="5" id="KW-1185">Reference proteome</keyword>
<dbReference type="Pfam" id="PF13194">
    <property type="entry name" value="DUF4010"/>
    <property type="match status" value="1"/>
</dbReference>
<feature type="transmembrane region" description="Helical" evidence="1">
    <location>
        <begin position="15"/>
        <end position="35"/>
    </location>
</feature>
<feature type="transmembrane region" description="Helical" evidence="1">
    <location>
        <begin position="212"/>
        <end position="234"/>
    </location>
</feature>
<evidence type="ECO:0000256" key="1">
    <source>
        <dbReference type="SAM" id="Phobius"/>
    </source>
</evidence>
<dbReference type="PATRIC" id="fig|864069.3.peg.7135"/>
<feature type="transmembrane region" description="Helical" evidence="1">
    <location>
        <begin position="187"/>
        <end position="205"/>
    </location>
</feature>
<dbReference type="HOGENOM" id="CLU_036781_1_1_5"/>
<feature type="transmembrane region" description="Helical" evidence="1">
    <location>
        <begin position="98"/>
        <end position="118"/>
    </location>
</feature>
<dbReference type="Pfam" id="PF02308">
    <property type="entry name" value="MgtC"/>
    <property type="match status" value="1"/>
</dbReference>
<feature type="transmembrane region" description="Helical" evidence="1">
    <location>
        <begin position="246"/>
        <end position="266"/>
    </location>
</feature>
<dbReference type="InterPro" id="IPR025105">
    <property type="entry name" value="DUF4010"/>
</dbReference>
<dbReference type="PANTHER" id="PTHR39084">
    <property type="entry name" value="MEMBRANE PROTEIN-RELATED"/>
    <property type="match status" value="1"/>
</dbReference>
<evidence type="ECO:0000313" key="5">
    <source>
        <dbReference type="Proteomes" id="UP000003947"/>
    </source>
</evidence>
<organism evidence="4 5">
    <name type="scientific">Microvirga lotononidis</name>
    <dbReference type="NCBI Taxonomy" id="864069"/>
    <lineage>
        <taxon>Bacteria</taxon>
        <taxon>Pseudomonadati</taxon>
        <taxon>Pseudomonadota</taxon>
        <taxon>Alphaproteobacteria</taxon>
        <taxon>Hyphomicrobiales</taxon>
        <taxon>Methylobacteriaceae</taxon>
        <taxon>Microvirga</taxon>
    </lineage>
</organism>
<keyword evidence="1" id="KW-0812">Transmembrane</keyword>
<feature type="transmembrane region" description="Helical" evidence="1">
    <location>
        <begin position="404"/>
        <end position="427"/>
    </location>
</feature>
<feature type="transmembrane region" description="Helical" evidence="1">
    <location>
        <begin position="154"/>
        <end position="172"/>
    </location>
</feature>
<proteinExistence type="predicted"/>
<reference evidence="4 5" key="1">
    <citation type="submission" date="2012-02" db="EMBL/GenBank/DDBJ databases">
        <title>Improved High-Quality Draft sequence of Microvirga sp. WSM3557.</title>
        <authorList>
            <consortium name="US DOE Joint Genome Institute"/>
            <person name="Lucas S."/>
            <person name="Han J."/>
            <person name="Lapidus A."/>
            <person name="Cheng J.-F."/>
            <person name="Goodwin L."/>
            <person name="Pitluck S."/>
            <person name="Peters L."/>
            <person name="Zhang X."/>
            <person name="Detter J.C."/>
            <person name="Han C."/>
            <person name="Tapia R."/>
            <person name="Land M."/>
            <person name="Hauser L."/>
            <person name="Kyrpides N."/>
            <person name="Ivanova N."/>
            <person name="Pagani I."/>
            <person name="Brau L."/>
            <person name="Yates R."/>
            <person name="O'Hara G."/>
            <person name="Rui T."/>
            <person name="Howieson J."/>
            <person name="Reeve W."/>
            <person name="Woyke T."/>
        </authorList>
    </citation>
    <scope>NUCLEOTIDE SEQUENCE [LARGE SCALE GENOMIC DNA]</scope>
    <source>
        <strain evidence="4 5">WSM3557</strain>
    </source>
</reference>
<feature type="transmembrane region" description="Helical" evidence="1">
    <location>
        <begin position="372"/>
        <end position="392"/>
    </location>
</feature>
<dbReference type="eggNOG" id="COG3174">
    <property type="taxonomic scope" value="Bacteria"/>
</dbReference>
<name>I4YPQ3_9HYPH</name>
<protein>
    <submittedName>
        <fullName evidence="4">Putative membrane protein</fullName>
    </submittedName>
</protein>
<dbReference type="EMBL" id="JH660647">
    <property type="protein sequence ID" value="EIM25945.1"/>
    <property type="molecule type" value="Genomic_DNA"/>
</dbReference>
<gene>
    <name evidence="4" type="ORF">MicloDRAFT_00066740</name>
</gene>
<dbReference type="Proteomes" id="UP000003947">
    <property type="component" value="Unassembled WGS sequence"/>
</dbReference>
<feature type="transmembrane region" description="Helical" evidence="1">
    <location>
        <begin position="344"/>
        <end position="366"/>
    </location>
</feature>
<dbReference type="STRING" id="864069.MicloDRAFT_00066740"/>
<keyword evidence="1" id="KW-1133">Transmembrane helix</keyword>
<feature type="transmembrane region" description="Helical" evidence="1">
    <location>
        <begin position="72"/>
        <end position="91"/>
    </location>
</feature>
<evidence type="ECO:0000313" key="4">
    <source>
        <dbReference type="EMBL" id="EIM25945.1"/>
    </source>
</evidence>
<accession>I4YPQ3</accession>